<name>A0A328VJB6_9CHLR</name>
<dbReference type="EMBL" id="MCIF01000002">
    <property type="protein sequence ID" value="RAQ97159.1"/>
    <property type="molecule type" value="Genomic_DNA"/>
</dbReference>
<dbReference type="AlphaFoldDB" id="A0A328VJB6"/>
<proteinExistence type="predicted"/>
<evidence type="ECO:0000313" key="1">
    <source>
        <dbReference type="EMBL" id="RAQ97159.1"/>
    </source>
</evidence>
<sequence>MARKIIVLLLAVSGLAGLGLGYVWGGLQSYAHYQQASLADRQHCGGQLPVRICVNAPQEVFSAFYPSYLHTGSPVVEVLFSSLAGPQPLRISVAIAGFSQTETRTVSAVERMQSAGFVPPLLDGVLQRLTSDRQAQVQVTVADVRGTRYYSNAIPLQLHSRRLMAWSAANRLRIAAWITPTASAVEELVTRAMAYLPQQPPPAPLAMTGYSGTILRQVLDQVDAIFDALRLDYGLRCQRQGVPYAGPESTASATQAIRLPSEILQQGSGSDIEVTLLLASAVESIGLHAVIVVLPDRTLLGVALSPDEQGFGYWDASQLSAAMTGDAVNIASDALYAKEEKQDAVIDRILISEARHAGVEPML</sequence>
<evidence type="ECO:0000313" key="2">
    <source>
        <dbReference type="Proteomes" id="UP000248706"/>
    </source>
</evidence>
<dbReference type="Proteomes" id="UP000248706">
    <property type="component" value="Unassembled WGS sequence"/>
</dbReference>
<comment type="caution">
    <text evidence="1">The sequence shown here is derived from an EMBL/GenBank/DDBJ whole genome shotgun (WGS) entry which is preliminary data.</text>
</comment>
<dbReference type="OrthoDB" id="143851at2"/>
<dbReference type="RefSeq" id="WP_112431317.1">
    <property type="nucleotide sequence ID" value="NZ_MCIF01000002.1"/>
</dbReference>
<gene>
    <name evidence="1" type="ORF">A4R35_16595</name>
</gene>
<accession>A0A328VJB6</accession>
<organism evidence="1 2">
    <name type="scientific">Thermogemmatispora tikiterensis</name>
    <dbReference type="NCBI Taxonomy" id="1825093"/>
    <lineage>
        <taxon>Bacteria</taxon>
        <taxon>Bacillati</taxon>
        <taxon>Chloroflexota</taxon>
        <taxon>Ktedonobacteria</taxon>
        <taxon>Thermogemmatisporales</taxon>
        <taxon>Thermogemmatisporaceae</taxon>
        <taxon>Thermogemmatispora</taxon>
    </lineage>
</organism>
<reference evidence="1 2" key="1">
    <citation type="submission" date="2016-08" db="EMBL/GenBank/DDBJ databases">
        <title>Analysis of Carbohydrate Active Enzymes in Thermogemmatispora T81 Reveals Carbohydrate Degradation Ability.</title>
        <authorList>
            <person name="Tomazini A."/>
            <person name="Lal S."/>
            <person name="Stott M."/>
            <person name="Henrissat B."/>
            <person name="Polikarpov I."/>
            <person name="Sparling R."/>
            <person name="Levin D.B."/>
        </authorList>
    </citation>
    <scope>NUCLEOTIDE SEQUENCE [LARGE SCALE GENOMIC DNA]</scope>
    <source>
        <strain evidence="1 2">T81</strain>
    </source>
</reference>
<protein>
    <submittedName>
        <fullName evidence="1">Uncharacterized protein</fullName>
    </submittedName>
</protein>
<keyword evidence="2" id="KW-1185">Reference proteome</keyword>